<feature type="transmembrane region" description="Helical" evidence="5">
    <location>
        <begin position="20"/>
        <end position="38"/>
    </location>
</feature>
<dbReference type="Proteomes" id="UP000291485">
    <property type="component" value="Unassembled WGS sequence"/>
</dbReference>
<evidence type="ECO:0000256" key="4">
    <source>
        <dbReference type="ARBA" id="ARBA00023136"/>
    </source>
</evidence>
<organism evidence="7 8">
    <name type="scientific">Pedobacter frigidisoli</name>
    <dbReference type="NCBI Taxonomy" id="2530455"/>
    <lineage>
        <taxon>Bacteria</taxon>
        <taxon>Pseudomonadati</taxon>
        <taxon>Bacteroidota</taxon>
        <taxon>Sphingobacteriia</taxon>
        <taxon>Sphingobacteriales</taxon>
        <taxon>Sphingobacteriaceae</taxon>
        <taxon>Pedobacter</taxon>
    </lineage>
</organism>
<dbReference type="RefSeq" id="WP_131560441.1">
    <property type="nucleotide sequence ID" value="NZ_SJSN01000012.1"/>
</dbReference>
<evidence type="ECO:0000256" key="5">
    <source>
        <dbReference type="SAM" id="Phobius"/>
    </source>
</evidence>
<proteinExistence type="predicted"/>
<feature type="transmembrane region" description="Helical" evidence="5">
    <location>
        <begin position="58"/>
        <end position="81"/>
    </location>
</feature>
<dbReference type="UniPathway" id="UPA00895"/>
<reference evidence="7 8" key="1">
    <citation type="submission" date="2019-02" db="EMBL/GenBank/DDBJ databases">
        <title>Pedobacter sp. RP-3-11 sp. nov., isolated from Arctic soil.</title>
        <authorList>
            <person name="Dahal R.H."/>
        </authorList>
    </citation>
    <scope>NUCLEOTIDE SEQUENCE [LARGE SCALE GENOMIC DNA]</scope>
    <source>
        <strain evidence="7 8">RP-3-11</strain>
    </source>
</reference>
<comment type="caution">
    <text evidence="7">The sequence shown here is derived from an EMBL/GenBank/DDBJ whole genome shotgun (WGS) entry which is preliminary data.</text>
</comment>
<name>A0A4R0NW03_9SPHI</name>
<feature type="transmembrane region" description="Helical" evidence="5">
    <location>
        <begin position="130"/>
        <end position="146"/>
    </location>
</feature>
<evidence type="ECO:0000256" key="3">
    <source>
        <dbReference type="ARBA" id="ARBA00022989"/>
    </source>
</evidence>
<dbReference type="GO" id="GO:0030416">
    <property type="term" value="P:methylamine metabolic process"/>
    <property type="evidence" value="ECO:0007669"/>
    <property type="project" value="InterPro"/>
</dbReference>
<comment type="subcellular location">
    <subcellularLocation>
        <location evidence="1">Membrane</location>
        <topology evidence="1">Multi-pass membrane protein</topology>
    </subcellularLocation>
</comment>
<feature type="domain" description="Methylamine utilisation protein MauE" evidence="6">
    <location>
        <begin position="21"/>
        <end position="144"/>
    </location>
</feature>
<dbReference type="GO" id="GO:0016020">
    <property type="term" value="C:membrane"/>
    <property type="evidence" value="ECO:0007669"/>
    <property type="project" value="UniProtKB-SubCell"/>
</dbReference>
<gene>
    <name evidence="7" type="ORF">EZ449_15460</name>
</gene>
<keyword evidence="8" id="KW-1185">Reference proteome</keyword>
<evidence type="ECO:0000256" key="2">
    <source>
        <dbReference type="ARBA" id="ARBA00022692"/>
    </source>
</evidence>
<keyword evidence="2 5" id="KW-0812">Transmembrane</keyword>
<dbReference type="InterPro" id="IPR009908">
    <property type="entry name" value="Methylamine_util_MauE"/>
</dbReference>
<accession>A0A4R0NW03</accession>
<evidence type="ECO:0000313" key="7">
    <source>
        <dbReference type="EMBL" id="TCD05860.1"/>
    </source>
</evidence>
<evidence type="ECO:0000313" key="8">
    <source>
        <dbReference type="Proteomes" id="UP000291485"/>
    </source>
</evidence>
<keyword evidence="4 5" id="KW-0472">Membrane</keyword>
<feature type="transmembrane region" description="Helical" evidence="5">
    <location>
        <begin position="88"/>
        <end position="110"/>
    </location>
</feature>
<evidence type="ECO:0000256" key="1">
    <source>
        <dbReference type="ARBA" id="ARBA00004141"/>
    </source>
</evidence>
<sequence>MKTLNIKVFSIKHGSKYNGLLLSLINIILASLFAYTAYEKIMDHERFMNGIAKVEIIGGFALFISWTIPIVEFLIAVLILIPETARIGLWSFLGMMLVFSVYIVIALMWASKLPCHCGGVIESLSWTEHLWFNMGFILLSLIAIRLENNFNIK</sequence>
<keyword evidence="3 5" id="KW-1133">Transmembrane helix</keyword>
<dbReference type="EMBL" id="SJSN01000012">
    <property type="protein sequence ID" value="TCD05860.1"/>
    <property type="molecule type" value="Genomic_DNA"/>
</dbReference>
<evidence type="ECO:0000259" key="6">
    <source>
        <dbReference type="Pfam" id="PF07291"/>
    </source>
</evidence>
<protein>
    <recommendedName>
        <fullName evidence="6">Methylamine utilisation protein MauE domain-containing protein</fullName>
    </recommendedName>
</protein>
<dbReference type="AlphaFoldDB" id="A0A4R0NW03"/>
<dbReference type="OrthoDB" id="673785at2"/>
<dbReference type="Pfam" id="PF07291">
    <property type="entry name" value="MauE"/>
    <property type="match status" value="1"/>
</dbReference>